<evidence type="ECO:0000256" key="6">
    <source>
        <dbReference type="SAM" id="MobiDB-lite"/>
    </source>
</evidence>
<name>A0A6P6S0E7_9EIME</name>
<evidence type="ECO:0000256" key="5">
    <source>
        <dbReference type="RuleBase" id="RU364132"/>
    </source>
</evidence>
<gene>
    <name evidence="8" type="primary">LOC34622571</name>
</gene>
<evidence type="ECO:0000256" key="1">
    <source>
        <dbReference type="ARBA" id="ARBA00004123"/>
    </source>
</evidence>
<organism evidence="7 8">
    <name type="scientific">Cyclospora cayetanensis</name>
    <dbReference type="NCBI Taxonomy" id="88456"/>
    <lineage>
        <taxon>Eukaryota</taxon>
        <taxon>Sar</taxon>
        <taxon>Alveolata</taxon>
        <taxon>Apicomplexa</taxon>
        <taxon>Conoidasida</taxon>
        <taxon>Coccidia</taxon>
        <taxon>Eucoccidiorida</taxon>
        <taxon>Eimeriorina</taxon>
        <taxon>Eimeriidae</taxon>
        <taxon>Cyclospora</taxon>
    </lineage>
</organism>
<evidence type="ECO:0000256" key="3">
    <source>
        <dbReference type="ARBA" id="ARBA00022517"/>
    </source>
</evidence>
<feature type="compositionally biased region" description="Basic and acidic residues" evidence="6">
    <location>
        <begin position="209"/>
        <end position="224"/>
    </location>
</feature>
<keyword evidence="7" id="KW-1185">Reference proteome</keyword>
<comment type="subcellular location">
    <subcellularLocation>
        <location evidence="1 5">Nucleus</location>
    </subcellularLocation>
</comment>
<comment type="similarity">
    <text evidence="2 5">Belongs to the RRS1 family.</text>
</comment>
<feature type="compositionally biased region" description="Basic and acidic residues" evidence="6">
    <location>
        <begin position="266"/>
        <end position="276"/>
    </location>
</feature>
<evidence type="ECO:0000313" key="7">
    <source>
        <dbReference type="Proteomes" id="UP000515125"/>
    </source>
</evidence>
<keyword evidence="3 5" id="KW-0690">Ribosome biogenesis</keyword>
<feature type="compositionally biased region" description="Low complexity" evidence="6">
    <location>
        <begin position="225"/>
        <end position="237"/>
    </location>
</feature>
<protein>
    <recommendedName>
        <fullName evidence="5">Ribosome biogenesis regulatory protein</fullName>
    </recommendedName>
</protein>
<keyword evidence="4 5" id="KW-0539">Nucleus</keyword>
<sequence>MTANAPLAVDIASLGRVLPEAPTEADGLTYHLHHLIATDISPLEISTDLEENTQRCAELFVRKLFSLPREASDDGIFVYLPPLPKIDTLRFPRTLKLPSSRPLTRWEAFAKAKGIEKRKRSRLVWSEEVKDWVPRWGPRGLKAIQRQAQGVLEEKGAVTLHSRTAKTKDASAGAAAGGKKRKRVASADAAAAAAAAGVVEDPFKKEKQQRELQKAKQKLREVRNAAEAQAGRGAARAVLKGGSGSARLPPGVPLLSSTQKKHRNKSKEELKELLHR</sequence>
<reference evidence="8" key="1">
    <citation type="submission" date="2025-08" db="UniProtKB">
        <authorList>
            <consortium name="RefSeq"/>
        </authorList>
    </citation>
    <scope>IDENTIFICATION</scope>
</reference>
<dbReference type="AlphaFoldDB" id="A0A6P6S0E7"/>
<evidence type="ECO:0000256" key="2">
    <source>
        <dbReference type="ARBA" id="ARBA00010077"/>
    </source>
</evidence>
<proteinExistence type="inferred from homology"/>
<comment type="function">
    <text evidence="5">Involved in ribosomal large subunit assembly.</text>
</comment>
<dbReference type="Pfam" id="PF04939">
    <property type="entry name" value="RRS1"/>
    <property type="match status" value="1"/>
</dbReference>
<dbReference type="OrthoDB" id="354561at2759"/>
<dbReference type="InterPro" id="IPR007023">
    <property type="entry name" value="Ribosom_reg"/>
</dbReference>
<dbReference type="Proteomes" id="UP000515125">
    <property type="component" value="Unplaced"/>
</dbReference>
<evidence type="ECO:0000313" key="8">
    <source>
        <dbReference type="RefSeq" id="XP_026193264.1"/>
    </source>
</evidence>
<dbReference type="GeneID" id="34622571"/>
<dbReference type="GO" id="GO:0005634">
    <property type="term" value="C:nucleus"/>
    <property type="evidence" value="ECO:0007669"/>
    <property type="project" value="UniProtKB-SubCell"/>
</dbReference>
<dbReference type="RefSeq" id="XP_026193264.1">
    <property type="nucleotide sequence ID" value="XM_026337479.1"/>
</dbReference>
<dbReference type="GO" id="GO:0042254">
    <property type="term" value="P:ribosome biogenesis"/>
    <property type="evidence" value="ECO:0007669"/>
    <property type="project" value="UniProtKB-KW"/>
</dbReference>
<evidence type="ECO:0000256" key="4">
    <source>
        <dbReference type="ARBA" id="ARBA00023242"/>
    </source>
</evidence>
<feature type="region of interest" description="Disordered" evidence="6">
    <location>
        <begin position="209"/>
        <end position="276"/>
    </location>
</feature>
<accession>A0A6P6S0E7</accession>